<evidence type="ECO:0000313" key="3">
    <source>
        <dbReference type="Proteomes" id="UP000828251"/>
    </source>
</evidence>
<evidence type="ECO:0000313" key="2">
    <source>
        <dbReference type="EMBL" id="KAH1033521.1"/>
    </source>
</evidence>
<accession>A0A9D3UBH4</accession>
<dbReference type="AlphaFoldDB" id="A0A9D3UBH4"/>
<keyword evidence="1" id="KW-0732">Signal</keyword>
<name>A0A9D3UBH4_9ROSI</name>
<gene>
    <name evidence="2" type="ORF">J1N35_045695</name>
</gene>
<reference evidence="2 3" key="1">
    <citation type="journal article" date="2021" name="Plant Biotechnol. J.">
        <title>Multi-omics assisted identification of the key and species-specific regulatory components of drought-tolerant mechanisms in Gossypium stocksii.</title>
        <authorList>
            <person name="Yu D."/>
            <person name="Ke L."/>
            <person name="Zhang D."/>
            <person name="Wu Y."/>
            <person name="Sun Y."/>
            <person name="Mei J."/>
            <person name="Sun J."/>
            <person name="Sun Y."/>
        </authorList>
    </citation>
    <scope>NUCLEOTIDE SEQUENCE [LARGE SCALE GENOMIC DNA]</scope>
    <source>
        <strain evidence="3">cv. E1</strain>
        <tissue evidence="2">Leaf</tissue>
    </source>
</reference>
<evidence type="ECO:0000256" key="1">
    <source>
        <dbReference type="SAM" id="SignalP"/>
    </source>
</evidence>
<comment type="caution">
    <text evidence="2">The sequence shown here is derived from an EMBL/GenBank/DDBJ whole genome shotgun (WGS) entry which is preliminary data.</text>
</comment>
<dbReference type="Proteomes" id="UP000828251">
    <property type="component" value="Unassembled WGS sequence"/>
</dbReference>
<feature type="signal peptide" evidence="1">
    <location>
        <begin position="1"/>
        <end position="24"/>
    </location>
</feature>
<dbReference type="EMBL" id="JAIQCV010000013">
    <property type="protein sequence ID" value="KAH1033521.1"/>
    <property type="molecule type" value="Genomic_DNA"/>
</dbReference>
<protein>
    <submittedName>
        <fullName evidence="2">Uncharacterized protein</fullName>
    </submittedName>
</protein>
<sequence length="58" mass="6367">MKLPTILFAISAMMAIFVARTTQAGFYKEVPKVQTDQISSQRIASVPNSAISKTQHDV</sequence>
<organism evidence="2 3">
    <name type="scientific">Gossypium stocksii</name>
    <dbReference type="NCBI Taxonomy" id="47602"/>
    <lineage>
        <taxon>Eukaryota</taxon>
        <taxon>Viridiplantae</taxon>
        <taxon>Streptophyta</taxon>
        <taxon>Embryophyta</taxon>
        <taxon>Tracheophyta</taxon>
        <taxon>Spermatophyta</taxon>
        <taxon>Magnoliopsida</taxon>
        <taxon>eudicotyledons</taxon>
        <taxon>Gunneridae</taxon>
        <taxon>Pentapetalae</taxon>
        <taxon>rosids</taxon>
        <taxon>malvids</taxon>
        <taxon>Malvales</taxon>
        <taxon>Malvaceae</taxon>
        <taxon>Malvoideae</taxon>
        <taxon>Gossypium</taxon>
    </lineage>
</organism>
<feature type="chain" id="PRO_5039195168" evidence="1">
    <location>
        <begin position="25"/>
        <end position="58"/>
    </location>
</feature>
<keyword evidence="3" id="KW-1185">Reference proteome</keyword>
<proteinExistence type="predicted"/>